<evidence type="ECO:0000313" key="3">
    <source>
        <dbReference type="EMBL" id="KAL2834593.1"/>
    </source>
</evidence>
<dbReference type="Proteomes" id="UP001610446">
    <property type="component" value="Unassembled WGS sequence"/>
</dbReference>
<gene>
    <name evidence="3" type="ORF">BJY01DRAFT_83789</name>
</gene>
<sequence>MTSPPAREARAVRISLLSYGHANGPVVAQQQDRKEETRYRKTLAYSIRHLPNPPRHIRAKATGLSRRLQKEFLQNDAVEGFLVMVEGQILTTVQEGCDQLLLDSAGQDENGQGGEKVDMQANVGAHTGESEDALEDSADIDIMVTICCEEGRHRSVAFVEELARRVATFKGRDGLPQGCQLDIHRSHRDIGDVEDCKQSPGHNKGPHKAQGKTWQREHRKKGNKFKSRLGDDGDDDIFPVE</sequence>
<feature type="compositionally biased region" description="Basic residues" evidence="1">
    <location>
        <begin position="217"/>
        <end position="227"/>
    </location>
</feature>
<accession>A0ABR4J3H7</accession>
<feature type="region of interest" description="Disordered" evidence="1">
    <location>
        <begin position="192"/>
        <end position="241"/>
    </location>
</feature>
<name>A0ABR4J3H7_9EURO</name>
<evidence type="ECO:0000256" key="1">
    <source>
        <dbReference type="SAM" id="MobiDB-lite"/>
    </source>
</evidence>
<evidence type="ECO:0000259" key="2">
    <source>
        <dbReference type="Pfam" id="PF22740"/>
    </source>
</evidence>
<protein>
    <recommendedName>
        <fullName evidence="2">RapZ C-terminal domain-containing protein</fullName>
    </recommendedName>
</protein>
<feature type="domain" description="RapZ C-terminal" evidence="2">
    <location>
        <begin position="135"/>
        <end position="168"/>
    </location>
</feature>
<dbReference type="EMBL" id="JBFXLU010000221">
    <property type="protein sequence ID" value="KAL2834593.1"/>
    <property type="molecule type" value="Genomic_DNA"/>
</dbReference>
<organism evidence="3 4">
    <name type="scientific">Aspergillus pseudoustus</name>
    <dbReference type="NCBI Taxonomy" id="1810923"/>
    <lineage>
        <taxon>Eukaryota</taxon>
        <taxon>Fungi</taxon>
        <taxon>Dikarya</taxon>
        <taxon>Ascomycota</taxon>
        <taxon>Pezizomycotina</taxon>
        <taxon>Eurotiomycetes</taxon>
        <taxon>Eurotiomycetidae</taxon>
        <taxon>Eurotiales</taxon>
        <taxon>Aspergillaceae</taxon>
        <taxon>Aspergillus</taxon>
        <taxon>Aspergillus subgen. Nidulantes</taxon>
    </lineage>
</organism>
<evidence type="ECO:0000313" key="4">
    <source>
        <dbReference type="Proteomes" id="UP001610446"/>
    </source>
</evidence>
<reference evidence="3 4" key="1">
    <citation type="submission" date="2024-07" db="EMBL/GenBank/DDBJ databases">
        <title>Section-level genome sequencing and comparative genomics of Aspergillus sections Usti and Cavernicolus.</title>
        <authorList>
            <consortium name="Lawrence Berkeley National Laboratory"/>
            <person name="Nybo J.L."/>
            <person name="Vesth T.C."/>
            <person name="Theobald S."/>
            <person name="Frisvad J.C."/>
            <person name="Larsen T.O."/>
            <person name="Kjaerboelling I."/>
            <person name="Rothschild-Mancinelli K."/>
            <person name="Lyhne E.K."/>
            <person name="Kogle M.E."/>
            <person name="Barry K."/>
            <person name="Clum A."/>
            <person name="Na H."/>
            <person name="Ledsgaard L."/>
            <person name="Lin J."/>
            <person name="Lipzen A."/>
            <person name="Kuo A."/>
            <person name="Riley R."/>
            <person name="Mondo S."/>
            <person name="Labutti K."/>
            <person name="Haridas S."/>
            <person name="Pangalinan J."/>
            <person name="Salamov A.A."/>
            <person name="Simmons B.A."/>
            <person name="Magnuson J.K."/>
            <person name="Chen J."/>
            <person name="Drula E."/>
            <person name="Henrissat B."/>
            <person name="Wiebenga A."/>
            <person name="Lubbers R.J."/>
            <person name="Gomes A.C."/>
            <person name="Makela M.R."/>
            <person name="Stajich J."/>
            <person name="Grigoriev I.V."/>
            <person name="Mortensen U.H."/>
            <person name="De Vries R.P."/>
            <person name="Baker S.E."/>
            <person name="Andersen M.R."/>
        </authorList>
    </citation>
    <scope>NUCLEOTIDE SEQUENCE [LARGE SCALE GENOMIC DNA]</scope>
    <source>
        <strain evidence="3 4">CBS 123904</strain>
    </source>
</reference>
<comment type="caution">
    <text evidence="3">The sequence shown here is derived from an EMBL/GenBank/DDBJ whole genome shotgun (WGS) entry which is preliminary data.</text>
</comment>
<proteinExistence type="predicted"/>
<keyword evidence="4" id="KW-1185">Reference proteome</keyword>
<dbReference type="Pfam" id="PF22740">
    <property type="entry name" value="PapZ_C"/>
    <property type="match status" value="1"/>
</dbReference>
<feature type="compositionally biased region" description="Acidic residues" evidence="1">
    <location>
        <begin position="232"/>
        <end position="241"/>
    </location>
</feature>
<dbReference type="InterPro" id="IPR053931">
    <property type="entry name" value="RapZ_C"/>
</dbReference>